<protein>
    <submittedName>
        <fullName evidence="1">Uncharacterized protein</fullName>
    </submittedName>
</protein>
<dbReference type="Proteomes" id="UP000839597">
    <property type="component" value="Unassembled WGS sequence"/>
</dbReference>
<gene>
    <name evidence="1" type="ORF">DOI44_28310</name>
</gene>
<name>A0A5U8JHF1_SALET</name>
<comment type="caution">
    <text evidence="1">The sequence shown here is derived from an EMBL/GenBank/DDBJ whole genome shotgun (WGS) entry which is preliminary data.</text>
</comment>
<sequence>MSMGFLEKKYGDDYESMLRDFIPYLEQTAEEEWCVNVVRTEDGKANCLFGHLSNFCCHSKNDDVMPDFDWFESRISTTFMVYAVNDGENHDYQQPTPKQRGIAYMRDLLSGKKLTTLPLMDKCLEEYLVQLAEETSND</sequence>
<dbReference type="AlphaFoldDB" id="A0A5U8JHF1"/>
<proteinExistence type="predicted"/>
<dbReference type="EMBL" id="AAGTPA010000111">
    <property type="protein sequence ID" value="EBR8436769.1"/>
    <property type="molecule type" value="Genomic_DNA"/>
</dbReference>
<accession>A0A5U8JHF1</accession>
<reference evidence="1" key="1">
    <citation type="submission" date="2018-06" db="EMBL/GenBank/DDBJ databases">
        <authorList>
            <person name="Ashton P.M."/>
            <person name="Dallman T."/>
            <person name="Nair S."/>
            <person name="De Pinna E."/>
            <person name="Peters T."/>
            <person name="Grant K."/>
        </authorList>
    </citation>
    <scope>NUCLEOTIDE SEQUENCE [LARGE SCALE GENOMIC DNA]</scope>
    <source>
        <strain evidence="1">449454</strain>
    </source>
</reference>
<organism evidence="1">
    <name type="scientific">Salmonella enterica subsp. enterica serovar Panama</name>
    <dbReference type="NCBI Taxonomy" id="29472"/>
    <lineage>
        <taxon>Bacteria</taxon>
        <taxon>Pseudomonadati</taxon>
        <taxon>Pseudomonadota</taxon>
        <taxon>Gammaproteobacteria</taxon>
        <taxon>Enterobacterales</taxon>
        <taxon>Enterobacteriaceae</taxon>
        <taxon>Salmonella</taxon>
    </lineage>
</organism>
<evidence type="ECO:0000313" key="1">
    <source>
        <dbReference type="EMBL" id="EBR8436769.1"/>
    </source>
</evidence>